<comment type="caution">
    <text evidence="1">The sequence shown here is derived from an EMBL/GenBank/DDBJ whole genome shotgun (WGS) entry which is preliminary data.</text>
</comment>
<dbReference type="AlphaFoldDB" id="A0A8S3H6J0"/>
<dbReference type="PANTHER" id="PTHR16078">
    <property type="entry name" value="COILED-COIL DOMAIN-CONTAINING PROTEIN 87"/>
    <property type="match status" value="1"/>
</dbReference>
<accession>A0A8S3H6J0</accession>
<reference evidence="1" key="1">
    <citation type="submission" date="2021-02" db="EMBL/GenBank/DDBJ databases">
        <authorList>
            <person name="Nowell W R."/>
        </authorList>
    </citation>
    <scope>NUCLEOTIDE SEQUENCE</scope>
</reference>
<protein>
    <submittedName>
        <fullName evidence="1">Uncharacterized protein</fullName>
    </submittedName>
</protein>
<dbReference type="Gene3D" id="1.20.58.1520">
    <property type="match status" value="1"/>
</dbReference>
<name>A0A8S3H6J0_9BILA</name>
<dbReference type="EMBL" id="CAJOBJ010327064">
    <property type="protein sequence ID" value="CAF5176840.1"/>
    <property type="molecule type" value="Genomic_DNA"/>
</dbReference>
<gene>
    <name evidence="1" type="ORF">GIL414_LOCUS67972</name>
</gene>
<organism evidence="1 2">
    <name type="scientific">Rotaria magnacalcarata</name>
    <dbReference type="NCBI Taxonomy" id="392030"/>
    <lineage>
        <taxon>Eukaryota</taxon>
        <taxon>Metazoa</taxon>
        <taxon>Spiralia</taxon>
        <taxon>Gnathifera</taxon>
        <taxon>Rotifera</taxon>
        <taxon>Eurotatoria</taxon>
        <taxon>Bdelloidea</taxon>
        <taxon>Philodinida</taxon>
        <taxon>Philodinidae</taxon>
        <taxon>Rotaria</taxon>
    </lineage>
</organism>
<sequence>GPMGSSKMRLSESRRRTYLYNQLSILEKQITEHLKKIKKTFGDTVTYNGRNYVDKMQFDKLEMLHYLQEERRLNYLHAYASSGQHTKLDITFNNVL</sequence>
<proteinExistence type="predicted"/>
<evidence type="ECO:0000313" key="2">
    <source>
        <dbReference type="Proteomes" id="UP000681720"/>
    </source>
</evidence>
<dbReference type="PANTHER" id="PTHR16078:SF1">
    <property type="entry name" value="COILED-COIL DOMAIN-CONTAINING PROTEIN 87"/>
    <property type="match status" value="1"/>
</dbReference>
<dbReference type="Proteomes" id="UP000681720">
    <property type="component" value="Unassembled WGS sequence"/>
</dbReference>
<feature type="non-terminal residue" evidence="1">
    <location>
        <position position="1"/>
    </location>
</feature>
<dbReference type="InterPro" id="IPR037383">
    <property type="entry name" value="CCDC87"/>
</dbReference>
<evidence type="ECO:0000313" key="1">
    <source>
        <dbReference type="EMBL" id="CAF5176840.1"/>
    </source>
</evidence>